<proteinExistence type="predicted"/>
<reference evidence="1 2" key="1">
    <citation type="submission" date="2006-10" db="EMBL/GenBank/DDBJ databases">
        <title>Complete sequence of plasmid pPRO1 of Pelobacter propionicus DSM 2379.</title>
        <authorList>
            <consortium name="US DOE Joint Genome Institute"/>
            <person name="Copeland A."/>
            <person name="Lucas S."/>
            <person name="Lapidus A."/>
            <person name="Barry K."/>
            <person name="Detter J.C."/>
            <person name="Glavina del Rio T."/>
            <person name="Hammon N."/>
            <person name="Israni S."/>
            <person name="Dalin E."/>
            <person name="Tice H."/>
            <person name="Pitluck S."/>
            <person name="Saunders E."/>
            <person name="Brettin T."/>
            <person name="Bruce D."/>
            <person name="Han C."/>
            <person name="Tapia R."/>
            <person name="Schmutz J."/>
            <person name="Larimer F."/>
            <person name="Land M."/>
            <person name="Hauser L."/>
            <person name="Kyrpides N."/>
            <person name="Kim E."/>
            <person name="Lovley D."/>
            <person name="Richardson P."/>
        </authorList>
    </citation>
    <scope>NUCLEOTIDE SEQUENCE [LARGE SCALE GENOMIC DNA]</scope>
    <source>
        <strain evidence="2">DSM 2379 / NBRC 103807 / OttBd1</strain>
        <plasmid evidence="2">Plasmid pPRO1</plasmid>
    </source>
</reference>
<dbReference type="KEGG" id="ppd:Ppro_3674"/>
<dbReference type="AlphaFoldDB" id="A0R815"/>
<sequence>MATIDIKIEGSLLIASVTGNLTANEVIAVINKYYPTGTIRDVIWDLTNGTMQSISMEGFAAIAEVSKETSTKRAQQKGKTVFVTSNTTEHNMFCKYTALAEIAGAVVEFNVFKTVDGANNWIRGYFVSQAKKTEKT</sequence>
<evidence type="ECO:0000313" key="1">
    <source>
        <dbReference type="EMBL" id="ABL01265.1"/>
    </source>
</evidence>
<name>A0R815_PELPD</name>
<dbReference type="RefSeq" id="WP_011733784.1">
    <property type="nucleotide sequence ID" value="NC_008607.1"/>
</dbReference>
<evidence type="ECO:0000313" key="2">
    <source>
        <dbReference type="Proteomes" id="UP000006732"/>
    </source>
</evidence>
<geneLocation type="plasmid" evidence="1 2">
    <name>pPRO1</name>
</geneLocation>
<protein>
    <submittedName>
        <fullName evidence="1">Uncharacterized protein</fullName>
    </submittedName>
</protein>
<keyword evidence="2" id="KW-1185">Reference proteome</keyword>
<dbReference type="EMBL" id="CP000483">
    <property type="protein sequence ID" value="ABL01265.1"/>
    <property type="molecule type" value="Genomic_DNA"/>
</dbReference>
<keyword evidence="1" id="KW-0614">Plasmid</keyword>
<organism evidence="1 2">
    <name type="scientific">Pelobacter propionicus (strain DSM 2379 / NBRC 103807 / OttBd1)</name>
    <dbReference type="NCBI Taxonomy" id="338966"/>
    <lineage>
        <taxon>Bacteria</taxon>
        <taxon>Pseudomonadati</taxon>
        <taxon>Thermodesulfobacteriota</taxon>
        <taxon>Desulfuromonadia</taxon>
        <taxon>Desulfuromonadales</taxon>
        <taxon>Desulfuromonadaceae</taxon>
        <taxon>Pelobacter</taxon>
    </lineage>
</organism>
<dbReference type="Proteomes" id="UP000006732">
    <property type="component" value="Plasmid pPRO1"/>
</dbReference>
<gene>
    <name evidence="1" type="ordered locus">Ppro_3674</name>
</gene>
<dbReference type="HOGENOM" id="CLU_1873457_0_0_7"/>
<accession>A0R815</accession>